<dbReference type="CDD" id="cd14524">
    <property type="entry name" value="PTPMT1"/>
    <property type="match status" value="1"/>
</dbReference>
<organism evidence="18 19">
    <name type="scientific">Owenia fusiformis</name>
    <name type="common">Polychaete worm</name>
    <dbReference type="NCBI Taxonomy" id="6347"/>
    <lineage>
        <taxon>Eukaryota</taxon>
        <taxon>Metazoa</taxon>
        <taxon>Spiralia</taxon>
        <taxon>Lophotrochozoa</taxon>
        <taxon>Annelida</taxon>
        <taxon>Polychaeta</taxon>
        <taxon>Sedentaria</taxon>
        <taxon>Canalipalpata</taxon>
        <taxon>Sabellida</taxon>
        <taxon>Oweniida</taxon>
        <taxon>Oweniidae</taxon>
        <taxon>Owenia</taxon>
    </lineage>
</organism>
<dbReference type="FunFam" id="3.90.190.10:FF:000060">
    <property type="entry name" value="Phosphatidylglycerophosphatase and protein-tyrosine phosphatase 1"/>
    <property type="match status" value="1"/>
</dbReference>
<dbReference type="PANTHER" id="PTHR46712">
    <property type="entry name" value="PHOSPHATIDYLGLYCEROPHOSPHATASE AND PROTEIN-TYROSINE PHOSPHATASE 1"/>
    <property type="match status" value="1"/>
</dbReference>
<keyword evidence="9" id="KW-1208">Phospholipid metabolism</keyword>
<evidence type="ECO:0000256" key="2">
    <source>
        <dbReference type="ARBA" id="ARBA00005189"/>
    </source>
</evidence>
<evidence type="ECO:0000256" key="16">
    <source>
        <dbReference type="ARBA" id="ARBA00052780"/>
    </source>
</evidence>
<dbReference type="InterPro" id="IPR042165">
    <property type="entry name" value="PTPMT1"/>
</dbReference>
<dbReference type="GO" id="GO:0005737">
    <property type="term" value="C:cytoplasm"/>
    <property type="evidence" value="ECO:0007669"/>
    <property type="project" value="UniProtKB-ARBA"/>
</dbReference>
<comment type="catalytic activity">
    <reaction evidence="12">
        <text>a 1,2-diacyl-sn-glycero-3-phospho-(1'-sn-glycero-3'-phosphate) + H2O = a 1,2-diacyl-sn-glycero-3-phospho-(1'-sn-glycerol) + phosphate</text>
        <dbReference type="Rhea" id="RHEA:33751"/>
        <dbReference type="ChEBI" id="CHEBI:15377"/>
        <dbReference type="ChEBI" id="CHEBI:43474"/>
        <dbReference type="ChEBI" id="CHEBI:60110"/>
        <dbReference type="ChEBI" id="CHEBI:64716"/>
        <dbReference type="EC" id="3.1.3.27"/>
    </reaction>
    <physiologicalReaction direction="left-to-right" evidence="12">
        <dbReference type="Rhea" id="RHEA:33752"/>
    </physiologicalReaction>
</comment>
<evidence type="ECO:0000256" key="13">
    <source>
        <dbReference type="ARBA" id="ARBA00051818"/>
    </source>
</evidence>
<evidence type="ECO:0000256" key="7">
    <source>
        <dbReference type="ARBA" id="ARBA00023136"/>
    </source>
</evidence>
<evidence type="ECO:0000256" key="14">
    <source>
        <dbReference type="ARBA" id="ARBA00052505"/>
    </source>
</evidence>
<dbReference type="GO" id="GO:0008962">
    <property type="term" value="F:phosphatidylglycerophosphatase activity"/>
    <property type="evidence" value="ECO:0007669"/>
    <property type="project" value="UniProtKB-EC"/>
</dbReference>
<comment type="catalytic activity">
    <reaction evidence="14">
        <text>1,2-dibutyryl-sn-glycero-3-phospho-(1D-myo-inositol-5-phosphate) + H2O = 1,2-dibutyryl-sn-glycero-3-phospho-(1D-myo-inositol) + phosphate</text>
        <dbReference type="Rhea" id="RHEA:42584"/>
        <dbReference type="ChEBI" id="CHEBI:15377"/>
        <dbReference type="ChEBI" id="CHEBI:43474"/>
        <dbReference type="ChEBI" id="CHEBI:82605"/>
        <dbReference type="ChEBI" id="CHEBI:82606"/>
    </reaction>
    <physiologicalReaction direction="left-to-right" evidence="14">
        <dbReference type="Rhea" id="RHEA:42585"/>
    </physiologicalReaction>
</comment>
<dbReference type="Proteomes" id="UP000749559">
    <property type="component" value="Unassembled WGS sequence"/>
</dbReference>
<comment type="catalytic activity">
    <reaction evidence="15">
        <text>1,2-di-(9Z-octadecenoyl)-sn-glycero-3-phospho-(1'-sn-glycerol-3'-phosphate) + H2O = 1,2-di-(9Z-octadecenoyl)-sn-glycero-3-phospho-(1'-sn-glycerol) + phosphate</text>
        <dbReference type="Rhea" id="RHEA:42304"/>
        <dbReference type="ChEBI" id="CHEBI:15377"/>
        <dbReference type="ChEBI" id="CHEBI:43474"/>
        <dbReference type="ChEBI" id="CHEBI:75163"/>
        <dbReference type="ChEBI" id="CHEBI:78907"/>
    </reaction>
    <physiologicalReaction direction="left-to-right" evidence="15">
        <dbReference type="Rhea" id="RHEA:42305"/>
    </physiologicalReaction>
</comment>
<evidence type="ECO:0000256" key="10">
    <source>
        <dbReference type="ARBA" id="ARBA00024192"/>
    </source>
</evidence>
<accession>A0A8J1Y6K1</accession>
<sequence>MSTILGKAVFYPTLFYNVVMEKISSRCWFNRIDDTVVLGALPFKKMIPQLVNGEDIRGVVTLTEDYEMPERFVPTFEDWKQAGVDQLKISTKDFVSSPNQSELRQGVEFILRFVDNGGSVYVHCKAGRSRSATLVGCYLMSQMKWTPEQAIGFIKHKRPHVVIRTAQWRELRTYYQDNITPKQ</sequence>
<comment type="pathway">
    <text evidence="2">Lipid metabolism.</text>
</comment>
<keyword evidence="19" id="KW-1185">Reference proteome</keyword>
<keyword evidence="4" id="KW-0378">Hydrolase</keyword>
<keyword evidence="8" id="KW-0594">Phospholipid biosynthesis</keyword>
<comment type="catalytic activity">
    <reaction evidence="13">
        <text>a 1-acyl-2-hexanoyl-sn-glycero-3-phospho-(1D-myo-inositol-5-phosphate) + H2O = a 1-acyl-2-hexanoyl-sn-glycero-3-phospho-(1D-myo-inositol) + phosphate</text>
        <dbReference type="Rhea" id="RHEA:42320"/>
        <dbReference type="ChEBI" id="CHEBI:15377"/>
        <dbReference type="ChEBI" id="CHEBI:43474"/>
        <dbReference type="ChEBI" id="CHEBI:78930"/>
        <dbReference type="ChEBI" id="CHEBI:78931"/>
    </reaction>
    <physiologicalReaction direction="left-to-right" evidence="13">
        <dbReference type="Rhea" id="RHEA:42321"/>
    </physiologicalReaction>
</comment>
<comment type="pathway">
    <text evidence="10">Phospholipid metabolism; phosphatidylglycerol biosynthesis; phosphatidylglycerol from CDP-diacylglycerol: step 2/2.</text>
</comment>
<comment type="subcellular location">
    <subcellularLocation>
        <location evidence="1">Membrane</location>
    </subcellularLocation>
</comment>
<keyword evidence="6" id="KW-0443">Lipid metabolism</keyword>
<reference evidence="18" key="1">
    <citation type="submission" date="2022-03" db="EMBL/GenBank/DDBJ databases">
        <authorList>
            <person name="Martin C."/>
        </authorList>
    </citation>
    <scope>NUCLEOTIDE SEQUENCE</scope>
</reference>
<evidence type="ECO:0000256" key="5">
    <source>
        <dbReference type="ARBA" id="ARBA00022912"/>
    </source>
</evidence>
<evidence type="ECO:0000256" key="11">
    <source>
        <dbReference type="ARBA" id="ARBA00024224"/>
    </source>
</evidence>
<keyword evidence="5" id="KW-0904">Protein phosphatase</keyword>
<gene>
    <name evidence="18" type="ORF">OFUS_LOCUS21680</name>
</gene>
<dbReference type="InterPro" id="IPR044596">
    <property type="entry name" value="PTPMT1-like"/>
</dbReference>
<dbReference type="AlphaFoldDB" id="A0A8J1Y6K1"/>
<evidence type="ECO:0000256" key="15">
    <source>
        <dbReference type="ARBA" id="ARBA00052632"/>
    </source>
</evidence>
<protein>
    <recommendedName>
        <fullName evidence="17">Phosphatidylglycerophosphatase and protein-tyrosine phosphatase 1</fullName>
        <ecNumber evidence="11">3.1.3.27</ecNumber>
    </recommendedName>
</protein>
<evidence type="ECO:0000256" key="12">
    <source>
        <dbReference type="ARBA" id="ARBA00050944"/>
    </source>
</evidence>
<dbReference type="InterPro" id="IPR029021">
    <property type="entry name" value="Prot-tyrosine_phosphatase-like"/>
</dbReference>
<dbReference type="GO" id="GO:0016020">
    <property type="term" value="C:membrane"/>
    <property type="evidence" value="ECO:0007669"/>
    <property type="project" value="UniProtKB-SubCell"/>
</dbReference>
<dbReference type="Gene3D" id="3.90.190.10">
    <property type="entry name" value="Protein tyrosine phosphatase superfamily"/>
    <property type="match status" value="1"/>
</dbReference>
<evidence type="ECO:0000256" key="6">
    <source>
        <dbReference type="ARBA" id="ARBA00023098"/>
    </source>
</evidence>
<comment type="catalytic activity">
    <reaction evidence="16">
        <text>1,2-dioctanoyl-sn-glycero-3-phospho-(1D-myo-inositol-5-phosphate) + H2O = 1,2-dioctanoyl-sn-glycero-3-phospho-(1D-myo-inositol) + phosphate</text>
        <dbReference type="Rhea" id="RHEA:42308"/>
        <dbReference type="ChEBI" id="CHEBI:15377"/>
        <dbReference type="ChEBI" id="CHEBI:43474"/>
        <dbReference type="ChEBI" id="CHEBI:65221"/>
        <dbReference type="ChEBI" id="CHEBI:78911"/>
    </reaction>
    <physiologicalReaction direction="left-to-right" evidence="16">
        <dbReference type="Rhea" id="RHEA:42309"/>
    </physiologicalReaction>
</comment>
<dbReference type="GO" id="GO:0004439">
    <property type="term" value="F:phosphatidylinositol-4,5-bisphosphate 5-phosphatase activity"/>
    <property type="evidence" value="ECO:0007669"/>
    <property type="project" value="TreeGrafter"/>
</dbReference>
<dbReference type="EC" id="3.1.3.27" evidence="11"/>
<proteinExistence type="predicted"/>
<dbReference type="PROSITE" id="PS50054">
    <property type="entry name" value="TYR_PHOSPHATASE_DUAL"/>
    <property type="match status" value="1"/>
</dbReference>
<dbReference type="OrthoDB" id="273181at2759"/>
<dbReference type="PROSITE" id="PS00383">
    <property type="entry name" value="TYR_PHOSPHATASE_1"/>
    <property type="match status" value="1"/>
</dbReference>
<dbReference type="Pfam" id="PF00782">
    <property type="entry name" value="DSPc"/>
    <property type="match status" value="1"/>
</dbReference>
<evidence type="ECO:0000256" key="1">
    <source>
        <dbReference type="ARBA" id="ARBA00004370"/>
    </source>
</evidence>
<evidence type="ECO:0000256" key="8">
    <source>
        <dbReference type="ARBA" id="ARBA00023209"/>
    </source>
</evidence>
<dbReference type="InterPro" id="IPR020422">
    <property type="entry name" value="TYR_PHOSPHATASE_DUAL_dom"/>
</dbReference>
<evidence type="ECO:0000256" key="9">
    <source>
        <dbReference type="ARBA" id="ARBA00023264"/>
    </source>
</evidence>
<dbReference type="InterPro" id="IPR000387">
    <property type="entry name" value="Tyr_Pase_dom"/>
</dbReference>
<dbReference type="GO" id="GO:0008654">
    <property type="term" value="P:phospholipid biosynthetic process"/>
    <property type="evidence" value="ECO:0007669"/>
    <property type="project" value="UniProtKB-KW"/>
</dbReference>
<dbReference type="SMART" id="SM00195">
    <property type="entry name" value="DSPc"/>
    <property type="match status" value="1"/>
</dbReference>
<evidence type="ECO:0000256" key="17">
    <source>
        <dbReference type="ARBA" id="ARBA00069309"/>
    </source>
</evidence>
<dbReference type="PROSITE" id="PS50056">
    <property type="entry name" value="TYR_PHOSPHATASE_2"/>
    <property type="match status" value="1"/>
</dbReference>
<evidence type="ECO:0000313" key="18">
    <source>
        <dbReference type="EMBL" id="CAH1797392.1"/>
    </source>
</evidence>
<dbReference type="EMBL" id="CAIIXF020000010">
    <property type="protein sequence ID" value="CAH1797392.1"/>
    <property type="molecule type" value="Genomic_DNA"/>
</dbReference>
<dbReference type="InterPro" id="IPR016130">
    <property type="entry name" value="Tyr_Pase_AS"/>
</dbReference>
<dbReference type="InterPro" id="IPR000340">
    <property type="entry name" value="Dual-sp_phosphatase_cat-dom"/>
</dbReference>
<name>A0A8J1Y6K1_OWEFU</name>
<dbReference type="SUPFAM" id="SSF52799">
    <property type="entry name" value="(Phosphotyrosine protein) phosphatases II"/>
    <property type="match status" value="1"/>
</dbReference>
<evidence type="ECO:0000313" key="19">
    <source>
        <dbReference type="Proteomes" id="UP000749559"/>
    </source>
</evidence>
<dbReference type="GO" id="GO:0004721">
    <property type="term" value="F:phosphoprotein phosphatase activity"/>
    <property type="evidence" value="ECO:0007669"/>
    <property type="project" value="UniProtKB-KW"/>
</dbReference>
<comment type="caution">
    <text evidence="18">The sequence shown here is derived from an EMBL/GenBank/DDBJ whole genome shotgun (WGS) entry which is preliminary data.</text>
</comment>
<keyword evidence="3" id="KW-0444">Lipid biosynthesis</keyword>
<dbReference type="PANTHER" id="PTHR46712:SF1">
    <property type="entry name" value="PHOSPHATIDYLGLYCEROPHOSPHATASE AND PROTEIN-TYROSINE PHOSPHATASE 1"/>
    <property type="match status" value="1"/>
</dbReference>
<evidence type="ECO:0000256" key="4">
    <source>
        <dbReference type="ARBA" id="ARBA00022801"/>
    </source>
</evidence>
<evidence type="ECO:0000256" key="3">
    <source>
        <dbReference type="ARBA" id="ARBA00022516"/>
    </source>
</evidence>
<keyword evidence="7" id="KW-0472">Membrane</keyword>